<sequence>MPSPERLKGHKSLSFLGEVLSDPNLWHINRHSLAGAAFIGIFTGLLPIPLQMGLAALLAVRFHCNLPLSVVLVWISNPVTYVPIFYFTYRIGAWLLGMEPSPPHGINVAWFVEQLVPLWVGSLLCASLAGLAAYLAVKLSWRLAVVRSWNLRARRRRDDPSHRS</sequence>
<evidence type="ECO:0000259" key="2">
    <source>
        <dbReference type="Pfam" id="PF09835"/>
    </source>
</evidence>
<accession>A0A9Q3UPW1</accession>
<keyword evidence="1" id="KW-1133">Transmembrane helix</keyword>
<evidence type="ECO:0000256" key="1">
    <source>
        <dbReference type="SAM" id="Phobius"/>
    </source>
</evidence>
<dbReference type="Pfam" id="PF09835">
    <property type="entry name" value="DUF2062"/>
    <property type="match status" value="1"/>
</dbReference>
<feature type="transmembrane region" description="Helical" evidence="1">
    <location>
        <begin position="71"/>
        <end position="96"/>
    </location>
</feature>
<keyword evidence="1" id="KW-0812">Transmembrane</keyword>
<evidence type="ECO:0000313" key="4">
    <source>
        <dbReference type="Proteomes" id="UP001108027"/>
    </source>
</evidence>
<gene>
    <name evidence="3" type="ORF">LL252_12135</name>
</gene>
<feature type="transmembrane region" description="Helical" evidence="1">
    <location>
        <begin position="33"/>
        <end position="59"/>
    </location>
</feature>
<organism evidence="3 4">
    <name type="scientific">Alloalcanivorax marinus</name>
    <dbReference type="NCBI Taxonomy" id="1177169"/>
    <lineage>
        <taxon>Bacteria</taxon>
        <taxon>Pseudomonadati</taxon>
        <taxon>Pseudomonadota</taxon>
        <taxon>Gammaproteobacteria</taxon>
        <taxon>Oceanospirillales</taxon>
        <taxon>Alcanivoracaceae</taxon>
        <taxon>Alloalcanivorax</taxon>
    </lineage>
</organism>
<dbReference type="PANTHER" id="PTHR40547:SF1">
    <property type="entry name" value="SLL0298 PROTEIN"/>
    <property type="match status" value="1"/>
</dbReference>
<evidence type="ECO:0000313" key="3">
    <source>
        <dbReference type="EMBL" id="MCC4309319.1"/>
    </source>
</evidence>
<reference evidence="3" key="1">
    <citation type="submission" date="2021-10" db="EMBL/GenBank/DDBJ databases">
        <title>The diversity and Nitrogen Metabolism of Culturable Nitrate-Utilizing Bacteria Within the Oxygen Minimum Zone of the Changjiang (Yangtze River)Estuary.</title>
        <authorList>
            <person name="Zhang D."/>
            <person name="Zheng J."/>
            <person name="Liu S."/>
            <person name="He W."/>
        </authorList>
    </citation>
    <scope>NUCLEOTIDE SEQUENCE</scope>
    <source>
        <strain evidence="3">FXH-223</strain>
    </source>
</reference>
<feature type="transmembrane region" description="Helical" evidence="1">
    <location>
        <begin position="116"/>
        <end position="137"/>
    </location>
</feature>
<keyword evidence="4" id="KW-1185">Reference proteome</keyword>
<comment type="caution">
    <text evidence="3">The sequence shown here is derived from an EMBL/GenBank/DDBJ whole genome shotgun (WGS) entry which is preliminary data.</text>
</comment>
<feature type="domain" description="DUF2062" evidence="2">
    <location>
        <begin position="14"/>
        <end position="149"/>
    </location>
</feature>
<proteinExistence type="predicted"/>
<protein>
    <submittedName>
        <fullName evidence="3">DUF2062 domain-containing protein</fullName>
    </submittedName>
</protein>
<keyword evidence="1" id="KW-0472">Membrane</keyword>
<dbReference type="EMBL" id="JAJGNA010000014">
    <property type="protein sequence ID" value="MCC4309319.1"/>
    <property type="molecule type" value="Genomic_DNA"/>
</dbReference>
<dbReference type="AlphaFoldDB" id="A0A9Q3UPW1"/>
<dbReference type="Proteomes" id="UP001108027">
    <property type="component" value="Unassembled WGS sequence"/>
</dbReference>
<name>A0A9Q3UPW1_9GAMM</name>
<dbReference type="PANTHER" id="PTHR40547">
    <property type="entry name" value="SLL0298 PROTEIN"/>
    <property type="match status" value="1"/>
</dbReference>
<dbReference type="InterPro" id="IPR018639">
    <property type="entry name" value="DUF2062"/>
</dbReference>
<dbReference type="RefSeq" id="WP_316252408.1">
    <property type="nucleotide sequence ID" value="NZ_ARXL01000169.1"/>
</dbReference>